<keyword evidence="1" id="KW-0012">Acyltransferase</keyword>
<dbReference type="EC" id="2.3.3.8" evidence="1"/>
<dbReference type="EMBL" id="JANBUP010000920">
    <property type="protein sequence ID" value="KAJ2809732.1"/>
    <property type="molecule type" value="Genomic_DNA"/>
</dbReference>
<organism evidence="1 2">
    <name type="scientific">Coemansia furcata</name>
    <dbReference type="NCBI Taxonomy" id="417177"/>
    <lineage>
        <taxon>Eukaryota</taxon>
        <taxon>Fungi</taxon>
        <taxon>Fungi incertae sedis</taxon>
        <taxon>Zoopagomycota</taxon>
        <taxon>Kickxellomycotina</taxon>
        <taxon>Kickxellomycetes</taxon>
        <taxon>Kickxellales</taxon>
        <taxon>Kickxellaceae</taxon>
        <taxon>Coemansia</taxon>
    </lineage>
</organism>
<evidence type="ECO:0000313" key="1">
    <source>
        <dbReference type="EMBL" id="KAJ2809732.1"/>
    </source>
</evidence>
<reference evidence="1" key="1">
    <citation type="submission" date="2022-07" db="EMBL/GenBank/DDBJ databases">
        <title>Phylogenomic reconstructions and comparative analyses of Kickxellomycotina fungi.</title>
        <authorList>
            <person name="Reynolds N.K."/>
            <person name="Stajich J.E."/>
            <person name="Barry K."/>
            <person name="Grigoriev I.V."/>
            <person name="Crous P."/>
            <person name="Smith M.E."/>
        </authorList>
    </citation>
    <scope>NUCLEOTIDE SEQUENCE</scope>
    <source>
        <strain evidence="1">CBS 102833</strain>
    </source>
</reference>
<evidence type="ECO:0000313" key="2">
    <source>
        <dbReference type="Proteomes" id="UP001140096"/>
    </source>
</evidence>
<keyword evidence="1" id="KW-0456">Lyase</keyword>
<feature type="non-terminal residue" evidence="1">
    <location>
        <position position="302"/>
    </location>
</feature>
<sequence>MSAKAIREYDGKLLLAHYLQQSPTMATTQPTAAFAQPQTRLAQVNLSEVNTTDSADKISAAVEAALSRAERLNPWLMSTKLVAKPDQLIKRRGKSGLLLLNADWAQVKEWIRERAVKEVAVGEISGVLKTFLVEPFVPHPAEVEYYVCIQSHREGDEILFTHEGGVEIGDVDAKALRLQVPISQPLPDSESIAAKLLADIASPTQRAALATFIERLYAVYVDLNFTYLEINPLVVLETTDGSLPQVVYLDLAAKLDQTAEFESGDKWAKARSDAVVYGTAEAEAGAAAGPAMDFPAPFGREL</sequence>
<comment type="caution">
    <text evidence="1">The sequence shown here is derived from an EMBL/GenBank/DDBJ whole genome shotgun (WGS) entry which is preliminary data.</text>
</comment>
<gene>
    <name evidence="1" type="primary">acl1_1</name>
    <name evidence="1" type="ORF">H4S07_003089</name>
</gene>
<keyword evidence="1" id="KW-0808">Transferase</keyword>
<dbReference type="Proteomes" id="UP001140096">
    <property type="component" value="Unassembled WGS sequence"/>
</dbReference>
<name>A0ACC1LJ49_9FUNG</name>
<protein>
    <submittedName>
        <fullName evidence="1">ATP citrate lyase subunit 1</fullName>
        <ecNumber evidence="1">2.3.3.8</ecNumber>
    </submittedName>
</protein>
<proteinExistence type="predicted"/>
<keyword evidence="2" id="KW-1185">Reference proteome</keyword>
<accession>A0ACC1LJ49</accession>